<evidence type="ECO:0000313" key="5">
    <source>
        <dbReference type="Proteomes" id="UP000799640"/>
    </source>
</evidence>
<evidence type="ECO:0000259" key="2">
    <source>
        <dbReference type="Pfam" id="PF10373"/>
    </source>
</evidence>
<name>A0A6G1HJC0_9PEZI</name>
<dbReference type="InterPro" id="IPR011990">
    <property type="entry name" value="TPR-like_helical_dom_sf"/>
</dbReference>
<evidence type="ECO:0000256" key="1">
    <source>
        <dbReference type="SAM" id="MobiDB-lite"/>
    </source>
</evidence>
<feature type="region of interest" description="Disordered" evidence="1">
    <location>
        <begin position="677"/>
        <end position="701"/>
    </location>
</feature>
<dbReference type="InterPro" id="IPR019458">
    <property type="entry name" value="Est1-like_N"/>
</dbReference>
<feature type="region of interest" description="Disordered" evidence="1">
    <location>
        <begin position="631"/>
        <end position="652"/>
    </location>
</feature>
<dbReference type="Gene3D" id="1.25.40.10">
    <property type="entry name" value="Tetratricopeptide repeat domain"/>
    <property type="match status" value="1"/>
</dbReference>
<dbReference type="Pfam" id="PF10374">
    <property type="entry name" value="EST1"/>
    <property type="match status" value="1"/>
</dbReference>
<dbReference type="InterPro" id="IPR018834">
    <property type="entry name" value="DNA/RNA-bd_Est1-type"/>
</dbReference>
<feature type="domain" description="Telomerase activating protein Est1-like N-terminal" evidence="3">
    <location>
        <begin position="64"/>
        <end position="184"/>
    </location>
</feature>
<feature type="domain" description="DNA/RNA-binding" evidence="2">
    <location>
        <begin position="197"/>
        <end position="486"/>
    </location>
</feature>
<evidence type="ECO:0000313" key="4">
    <source>
        <dbReference type="EMBL" id="KAF2395959.1"/>
    </source>
</evidence>
<dbReference type="OrthoDB" id="69928at2759"/>
<keyword evidence="5" id="KW-1185">Reference proteome</keyword>
<feature type="compositionally biased region" description="Polar residues" evidence="1">
    <location>
        <begin position="637"/>
        <end position="652"/>
    </location>
</feature>
<dbReference type="EMBL" id="ML996709">
    <property type="protein sequence ID" value="KAF2395959.1"/>
    <property type="molecule type" value="Genomic_DNA"/>
</dbReference>
<dbReference type="PANTHER" id="PTHR15696">
    <property type="entry name" value="SMG-7 SUPPRESSOR WITH MORPHOLOGICAL EFFECT ON GENITALIA PROTEIN 7"/>
    <property type="match status" value="1"/>
</dbReference>
<feature type="compositionally biased region" description="Basic and acidic residues" evidence="1">
    <location>
        <begin position="682"/>
        <end position="701"/>
    </location>
</feature>
<organism evidence="4 5">
    <name type="scientific">Trichodelitschia bisporula</name>
    <dbReference type="NCBI Taxonomy" id="703511"/>
    <lineage>
        <taxon>Eukaryota</taxon>
        <taxon>Fungi</taxon>
        <taxon>Dikarya</taxon>
        <taxon>Ascomycota</taxon>
        <taxon>Pezizomycotina</taxon>
        <taxon>Dothideomycetes</taxon>
        <taxon>Dothideomycetes incertae sedis</taxon>
        <taxon>Phaeotrichales</taxon>
        <taxon>Phaeotrichaceae</taxon>
        <taxon>Trichodelitschia</taxon>
    </lineage>
</organism>
<gene>
    <name evidence="4" type="ORF">EJ06DRAFT_560217</name>
</gene>
<evidence type="ECO:0008006" key="6">
    <source>
        <dbReference type="Google" id="ProtNLM"/>
    </source>
</evidence>
<accession>A0A6G1HJC0</accession>
<dbReference type="SUPFAM" id="SSF48452">
    <property type="entry name" value="TPR-like"/>
    <property type="match status" value="1"/>
</dbReference>
<proteinExistence type="predicted"/>
<dbReference type="AlphaFoldDB" id="A0A6G1HJC0"/>
<dbReference type="PANTHER" id="PTHR15696:SF36">
    <property type="entry name" value="NONSENSE-MEDIATED MRNA DECAY FACTOR"/>
    <property type="match status" value="1"/>
</dbReference>
<reference evidence="4" key="1">
    <citation type="journal article" date="2020" name="Stud. Mycol.">
        <title>101 Dothideomycetes genomes: a test case for predicting lifestyles and emergence of pathogens.</title>
        <authorList>
            <person name="Haridas S."/>
            <person name="Albert R."/>
            <person name="Binder M."/>
            <person name="Bloem J."/>
            <person name="Labutti K."/>
            <person name="Salamov A."/>
            <person name="Andreopoulos B."/>
            <person name="Baker S."/>
            <person name="Barry K."/>
            <person name="Bills G."/>
            <person name="Bluhm B."/>
            <person name="Cannon C."/>
            <person name="Castanera R."/>
            <person name="Culley D."/>
            <person name="Daum C."/>
            <person name="Ezra D."/>
            <person name="Gonzalez J."/>
            <person name="Henrissat B."/>
            <person name="Kuo A."/>
            <person name="Liang C."/>
            <person name="Lipzen A."/>
            <person name="Lutzoni F."/>
            <person name="Magnuson J."/>
            <person name="Mondo S."/>
            <person name="Nolan M."/>
            <person name="Ohm R."/>
            <person name="Pangilinan J."/>
            <person name="Park H.-J."/>
            <person name="Ramirez L."/>
            <person name="Alfaro M."/>
            <person name="Sun H."/>
            <person name="Tritt A."/>
            <person name="Yoshinaga Y."/>
            <person name="Zwiers L.-H."/>
            <person name="Turgeon B."/>
            <person name="Goodwin S."/>
            <person name="Spatafora J."/>
            <person name="Crous P."/>
            <person name="Grigoriev I."/>
        </authorList>
    </citation>
    <scope>NUCLEOTIDE SEQUENCE</scope>
    <source>
        <strain evidence="4">CBS 262.69</strain>
    </source>
</reference>
<dbReference type="InterPro" id="IPR045153">
    <property type="entry name" value="Est1/Ebs1-like"/>
</dbReference>
<protein>
    <recommendedName>
        <fullName evidence="6">DNA/RNA-binding domain-containing protein</fullName>
    </recommendedName>
</protein>
<dbReference type="Proteomes" id="UP000799640">
    <property type="component" value="Unassembled WGS sequence"/>
</dbReference>
<sequence>MAGTLIMAVNEAEASLKHAIASRFGEPLPPVGEAEDVQLMLRKFRNACLVIMGTDVSMAKSQNVDQRLWLSHTRVYGKFKAEISKQHAAQQGNKSVAWRKSLADYLIFIKDSQSFYRSLLRSLSDKHPASEGLLKVANRLRSQAPLPARPERAIQHPDHIKTALDDICCETLVHLGDLSRWRTVIQPDAAAGGFRTATGYYDLASELYPQSGIPYHQLAVLTLANRNNFKALLYFYLSLTRQVPHPEAARNLSLLVKKLKGYTIANLANTLGPAGKSASIATLRAWFVRLHTEAFEGNDSIQRMEMEKEVITRVGMVLSSGADATSTLLSISLIAIAAEYLNFSESLGSNRSNDSFHRLNLRILVELLRYVADAVDNEFREDVTSGETRPAESRIPAIVKVILPPLRVHIIWFYQNSAKLTASMRQNIPDIETTGVVHEAFAKLTSVVNTLLANYPVYDTPAAPDSGHALQEEELISGFIPLANEHTTLVWQKERLVGSKDGKRVKSDKPEWFDHMVRIRDIITWAVRIACEENSPLALDNGRIAFKQSNQPFDLDTAPAAERPHSDVSALDGGTKAAAAATASAAIHMPTPAQMPTPVHDQAALATRTPLHTKAELNWGFTPPPMTHSAYRPQDTAYPTPNAPSGRQTVTTGGTTLADGFHGHWDSFNALRNKLPQKKQFWHTDKRPQLGKTEENTSNRR</sequence>
<evidence type="ECO:0000259" key="3">
    <source>
        <dbReference type="Pfam" id="PF10374"/>
    </source>
</evidence>
<dbReference type="Pfam" id="PF10373">
    <property type="entry name" value="EST1_DNA_bind"/>
    <property type="match status" value="1"/>
</dbReference>